<dbReference type="OrthoDB" id="6119866at2"/>
<feature type="chain" id="PRO_5012601994" description="Lipoprotein" evidence="1">
    <location>
        <begin position="20"/>
        <end position="160"/>
    </location>
</feature>
<organism evidence="2 3">
    <name type="scientific">Maliponia aquimaris</name>
    <dbReference type="NCBI Taxonomy" id="1673631"/>
    <lineage>
        <taxon>Bacteria</taxon>
        <taxon>Pseudomonadati</taxon>
        <taxon>Pseudomonadota</taxon>
        <taxon>Alphaproteobacteria</taxon>
        <taxon>Rhodobacterales</taxon>
        <taxon>Paracoccaceae</taxon>
        <taxon>Maliponia</taxon>
    </lineage>
</organism>
<feature type="signal peptide" evidence="1">
    <location>
        <begin position="1"/>
        <end position="19"/>
    </location>
</feature>
<gene>
    <name evidence="2" type="ORF">MAA8898_00793</name>
</gene>
<evidence type="ECO:0008006" key="4">
    <source>
        <dbReference type="Google" id="ProtNLM"/>
    </source>
</evidence>
<protein>
    <recommendedName>
        <fullName evidence="4">Lipoprotein</fullName>
    </recommendedName>
</protein>
<dbReference type="AlphaFoldDB" id="A0A238K1J0"/>
<evidence type="ECO:0000256" key="1">
    <source>
        <dbReference type="SAM" id="SignalP"/>
    </source>
</evidence>
<reference evidence="2 3" key="1">
    <citation type="submission" date="2017-05" db="EMBL/GenBank/DDBJ databases">
        <authorList>
            <person name="Song R."/>
            <person name="Chenine A.L."/>
            <person name="Ruprecht R.M."/>
        </authorList>
    </citation>
    <scope>NUCLEOTIDE SEQUENCE [LARGE SCALE GENOMIC DNA]</scope>
    <source>
        <strain evidence="2 3">CECT 8898</strain>
    </source>
</reference>
<evidence type="ECO:0000313" key="2">
    <source>
        <dbReference type="EMBL" id="SMX36224.1"/>
    </source>
</evidence>
<sequence length="160" mass="17103">MTPIAQAGAAAILALGAGAATVSVMRPDAPAVAIPAAPWAAGHALDGRVFETVDTVGDPGKVMTDTLRFADGRFQSERCQEYCDFGWSTYLTWYEGDTIHFTVTTTCPEAPHSVVWHGTVQGGTLRHEATWTTRRWYWTRHIAATGQGTEVPPAVGASEG</sequence>
<keyword evidence="1" id="KW-0732">Signal</keyword>
<accession>A0A238K1J0</accession>
<name>A0A238K1J0_9RHOB</name>
<dbReference type="Proteomes" id="UP000207598">
    <property type="component" value="Unassembled WGS sequence"/>
</dbReference>
<dbReference type="RefSeq" id="WP_094019672.1">
    <property type="nucleotide sequence ID" value="NZ_FXYF01000002.1"/>
</dbReference>
<proteinExistence type="predicted"/>
<dbReference type="SUPFAM" id="SSF49503">
    <property type="entry name" value="Cupredoxins"/>
    <property type="match status" value="1"/>
</dbReference>
<dbReference type="EMBL" id="FXYF01000002">
    <property type="protein sequence ID" value="SMX36224.1"/>
    <property type="molecule type" value="Genomic_DNA"/>
</dbReference>
<keyword evidence="3" id="KW-1185">Reference proteome</keyword>
<evidence type="ECO:0000313" key="3">
    <source>
        <dbReference type="Proteomes" id="UP000207598"/>
    </source>
</evidence>
<dbReference type="InterPro" id="IPR008972">
    <property type="entry name" value="Cupredoxin"/>
</dbReference>